<organism evidence="2 3">
    <name type="scientific">Nosocomiicoccus ampullae</name>
    <dbReference type="NCBI Taxonomy" id="489910"/>
    <lineage>
        <taxon>Bacteria</taxon>
        <taxon>Bacillati</taxon>
        <taxon>Bacillota</taxon>
        <taxon>Bacilli</taxon>
        <taxon>Bacillales</taxon>
        <taxon>Staphylococcaceae</taxon>
        <taxon>Nosocomiicoccus</taxon>
    </lineage>
</organism>
<name>A0A9Q2D0L8_9STAP</name>
<feature type="transmembrane region" description="Helical" evidence="1">
    <location>
        <begin position="94"/>
        <end position="115"/>
    </location>
</feature>
<keyword evidence="1" id="KW-0472">Membrane</keyword>
<feature type="transmembrane region" description="Helical" evidence="1">
    <location>
        <begin position="159"/>
        <end position="177"/>
    </location>
</feature>
<comment type="caution">
    <text evidence="2">The sequence shown here is derived from an EMBL/GenBank/DDBJ whole genome shotgun (WGS) entry which is preliminary data.</text>
</comment>
<reference evidence="2 3" key="1">
    <citation type="submission" date="2020-08" db="EMBL/GenBank/DDBJ databases">
        <title>Genomic Encyclopedia of Type Strains, Phase IV (KMG-IV): sequencing the most valuable type-strain genomes for metagenomic binning, comparative biology and taxonomic classification.</title>
        <authorList>
            <person name="Goeker M."/>
        </authorList>
    </citation>
    <scope>NUCLEOTIDE SEQUENCE [LARGE SCALE GENOMIC DNA]</scope>
    <source>
        <strain evidence="2 3">DSM 19163</strain>
    </source>
</reference>
<accession>A0A9Q2D0L8</accession>
<dbReference type="RefSeq" id="WP_183675012.1">
    <property type="nucleotide sequence ID" value="NZ_CBCRYX010000009.1"/>
</dbReference>
<keyword evidence="3" id="KW-1185">Reference proteome</keyword>
<proteinExistence type="predicted"/>
<feature type="transmembrane region" description="Helical" evidence="1">
    <location>
        <begin position="52"/>
        <end position="74"/>
    </location>
</feature>
<dbReference type="Proteomes" id="UP000579136">
    <property type="component" value="Unassembled WGS sequence"/>
</dbReference>
<gene>
    <name evidence="2" type="ORF">HNQ45_001349</name>
</gene>
<feature type="transmembrane region" description="Helical" evidence="1">
    <location>
        <begin position="219"/>
        <end position="236"/>
    </location>
</feature>
<feature type="transmembrane region" description="Helical" evidence="1">
    <location>
        <begin position="127"/>
        <end position="147"/>
    </location>
</feature>
<evidence type="ECO:0000313" key="2">
    <source>
        <dbReference type="EMBL" id="MBB5176461.1"/>
    </source>
</evidence>
<keyword evidence="1" id="KW-1133">Transmembrane helix</keyword>
<feature type="transmembrane region" description="Helical" evidence="1">
    <location>
        <begin position="20"/>
        <end position="46"/>
    </location>
</feature>
<dbReference type="EMBL" id="JACHHF010000008">
    <property type="protein sequence ID" value="MBB5176461.1"/>
    <property type="molecule type" value="Genomic_DNA"/>
</dbReference>
<evidence type="ECO:0000313" key="3">
    <source>
        <dbReference type="Proteomes" id="UP000579136"/>
    </source>
</evidence>
<evidence type="ECO:0000256" key="1">
    <source>
        <dbReference type="SAM" id="Phobius"/>
    </source>
</evidence>
<protein>
    <submittedName>
        <fullName evidence="2">ABC-type polysaccharide/polyol phosphate export permease</fullName>
    </submittedName>
</protein>
<keyword evidence="1" id="KW-0812">Transmembrane</keyword>
<sequence length="249" mass="29368">MNDKISYLWRKTFTFKGRNVVKSLIPTFIYIFFAIILAVGLSFLSASQMTRMTYVVIGLTAAVWLYSSTILNYYEINRKDSIIKMNYIPIYLRVIPTIVFQTVIYLLFTIIYSAILSIKTTEFMLRIISLGYYVLLGMILIIPFTIFYIEFRQHFKYKYIDVILFILLILLTPVFYISENLPSVLENILVLNPFYYIVYGIELSAVKVSWSTNRIPNDILFLSEVTLIYMALYRLYTKSNIYMKKEKSH</sequence>
<dbReference type="AlphaFoldDB" id="A0A9Q2D0L8"/>